<organism evidence="2 3">
    <name type="scientific">Morella rubra</name>
    <name type="common">Chinese bayberry</name>
    <dbReference type="NCBI Taxonomy" id="262757"/>
    <lineage>
        <taxon>Eukaryota</taxon>
        <taxon>Viridiplantae</taxon>
        <taxon>Streptophyta</taxon>
        <taxon>Embryophyta</taxon>
        <taxon>Tracheophyta</taxon>
        <taxon>Spermatophyta</taxon>
        <taxon>Magnoliopsida</taxon>
        <taxon>eudicotyledons</taxon>
        <taxon>Gunneridae</taxon>
        <taxon>Pentapetalae</taxon>
        <taxon>rosids</taxon>
        <taxon>fabids</taxon>
        <taxon>Fagales</taxon>
        <taxon>Myricaceae</taxon>
        <taxon>Morella</taxon>
    </lineage>
</organism>
<evidence type="ECO:0000313" key="3">
    <source>
        <dbReference type="Proteomes" id="UP000516437"/>
    </source>
</evidence>
<keyword evidence="3" id="KW-1185">Reference proteome</keyword>
<protein>
    <submittedName>
        <fullName evidence="2">Uncharacterized protein</fullName>
    </submittedName>
</protein>
<keyword evidence="1" id="KW-0472">Membrane</keyword>
<keyword evidence="1" id="KW-0812">Transmembrane</keyword>
<sequence>MIHNVVQDKEYKLYYEGLELMERLGFWVPVCAFLLWSILVLGFVSKVSANAETLQGAPTLSISLALHVRLVSPKIIKLPRLTVRGRRSTQYWKVAGSSNGSISAYHKREISQGPYQVVWPLPTDINKDSVYAEFSVVYDGIKHWSYMHKEASYDDERVIFGEEPCRGRTHDNVDGEV</sequence>
<feature type="transmembrane region" description="Helical" evidence="1">
    <location>
        <begin position="24"/>
        <end position="44"/>
    </location>
</feature>
<comment type="caution">
    <text evidence="2">The sequence shown here is derived from an EMBL/GenBank/DDBJ whole genome shotgun (WGS) entry which is preliminary data.</text>
</comment>
<evidence type="ECO:0000256" key="1">
    <source>
        <dbReference type="SAM" id="Phobius"/>
    </source>
</evidence>
<name>A0A6A1VVG1_9ROSI</name>
<dbReference type="AlphaFoldDB" id="A0A6A1VVG1"/>
<proteinExistence type="predicted"/>
<gene>
    <name evidence="2" type="ORF">CJ030_MR4G023694</name>
</gene>
<dbReference type="OrthoDB" id="1431247at2759"/>
<dbReference type="Proteomes" id="UP000516437">
    <property type="component" value="Chromosome 4"/>
</dbReference>
<accession>A0A6A1VVG1</accession>
<reference evidence="2 3" key="1">
    <citation type="journal article" date="2019" name="Plant Biotechnol. J.">
        <title>The red bayberry genome and genetic basis of sex determination.</title>
        <authorList>
            <person name="Jia H.M."/>
            <person name="Jia H.J."/>
            <person name="Cai Q.L."/>
            <person name="Wang Y."/>
            <person name="Zhao H.B."/>
            <person name="Yang W.F."/>
            <person name="Wang G.Y."/>
            <person name="Li Y.H."/>
            <person name="Zhan D.L."/>
            <person name="Shen Y.T."/>
            <person name="Niu Q.F."/>
            <person name="Chang L."/>
            <person name="Qiu J."/>
            <person name="Zhao L."/>
            <person name="Xie H.B."/>
            <person name="Fu W.Y."/>
            <person name="Jin J."/>
            <person name="Li X.W."/>
            <person name="Jiao Y."/>
            <person name="Zhou C.C."/>
            <person name="Tu T."/>
            <person name="Chai C.Y."/>
            <person name="Gao J.L."/>
            <person name="Fan L.J."/>
            <person name="van de Weg E."/>
            <person name="Wang J.Y."/>
            <person name="Gao Z.S."/>
        </authorList>
    </citation>
    <scope>NUCLEOTIDE SEQUENCE [LARGE SCALE GENOMIC DNA]</scope>
    <source>
        <tissue evidence="2">Leaves</tissue>
    </source>
</reference>
<evidence type="ECO:0000313" key="2">
    <source>
        <dbReference type="EMBL" id="KAB1216715.1"/>
    </source>
</evidence>
<keyword evidence="1" id="KW-1133">Transmembrane helix</keyword>
<dbReference type="EMBL" id="RXIC02000022">
    <property type="protein sequence ID" value="KAB1216715.1"/>
    <property type="molecule type" value="Genomic_DNA"/>
</dbReference>